<dbReference type="AlphaFoldDB" id="A0A8C7Y3R5"/>
<feature type="region of interest" description="Disordered" evidence="2">
    <location>
        <begin position="453"/>
        <end position="490"/>
    </location>
</feature>
<dbReference type="Pfam" id="PF00400">
    <property type="entry name" value="WD40"/>
    <property type="match status" value="4"/>
</dbReference>
<dbReference type="PANTHER" id="PTHR44525:SF1">
    <property type="entry name" value="WD REPEAT-CONTAINING PROTEIN 27"/>
    <property type="match status" value="1"/>
</dbReference>
<keyword evidence="4" id="KW-1185">Reference proteome</keyword>
<feature type="repeat" description="WD" evidence="1">
    <location>
        <begin position="142"/>
        <end position="184"/>
    </location>
</feature>
<accession>A0A8C7Y3R5</accession>
<evidence type="ECO:0000313" key="3">
    <source>
        <dbReference type="Ensembl" id="ENSOSIP00000022659.1"/>
    </source>
</evidence>
<sequence>MKEKLSLICDRLLSHQQIACCQSFFGIPHHGKDLLIYNILDLQKKPLLLIGHHGVVSAMTFGNAMSPVLLCSASADYIIVWDVQKCQKQTQKGELPTGKVIGTLLGKIIHLSFCFCDDRVAACTEAAIYILSPKTQETLSRLTGHLGPLTSAEFCPWNQNVLISTSEDRTFKVWDLNTETVVYQSFVLSAFPLLNVMFLESERFLVVGSADGQVFCYSIGDNHKFSPVTKLDLQKLEKRYKVQRRKMSHEAGNSRSLQQHKGCDVNTVETLAFCKPFFFRYSPFNIYNTISFSEVGESSTEDKVETSKPILALFCPFRNKNIHEINNSWFCIGSSDGLYVVDLATSELSKVLFFKEISSLSIHMAGAWSISPKFENTMLVLVSSLFTPRVALMEMCLGDLEKIEKGDEGLSVFPSSPPLHRSSLNTELKMKEPSNPKKKGSVQEQPLVFHSKVKSSGYTSSPRRVMFSPKTNVQKTSPPKKSKNVSSLHTDYPAEDAAPTIPFTDLSLVNNQVLCLQHSGDGKQILCGLEDNSVLMYKSRLTGKPKIFIGHDKPVRSVSWSLSRQYWLSASEDLSLRMWTHCSSEPAIVMGDGMFSKPIRGAQFYYLDKFVLLGSGPSLHLYLYNVDVTSDDIKRYHRRSVFKLATRLKTSSTEITAMSAINDFLSYIVLVCGSDRSIQVVDMNRGGVASTMAEAHSRSIHCITQNKGSRFCTQTSDSYNLFLTSAITDGLKLWDLRTMRCVRRYDSHVIRCHPCFSSISPCGRFIATGSEDNCAYIYDIRSSLHLHKLHRHTDTVLSVSFNPAKPELLTGTLDGKLRLFQTSSRPD</sequence>
<feature type="repeat" description="WD" evidence="1">
    <location>
        <begin position="548"/>
        <end position="579"/>
    </location>
</feature>
<evidence type="ECO:0000256" key="1">
    <source>
        <dbReference type="PROSITE-ProRule" id="PRU00221"/>
    </source>
</evidence>
<name>A0A8C7Y3R5_9TELE</name>
<dbReference type="InterPro" id="IPR042411">
    <property type="entry name" value="WDR27"/>
</dbReference>
<organism evidence="3 4">
    <name type="scientific">Oryzias sinensis</name>
    <name type="common">Chinese medaka</name>
    <dbReference type="NCBI Taxonomy" id="183150"/>
    <lineage>
        <taxon>Eukaryota</taxon>
        <taxon>Metazoa</taxon>
        <taxon>Chordata</taxon>
        <taxon>Craniata</taxon>
        <taxon>Vertebrata</taxon>
        <taxon>Euteleostomi</taxon>
        <taxon>Actinopterygii</taxon>
        <taxon>Neopterygii</taxon>
        <taxon>Teleostei</taxon>
        <taxon>Neoteleostei</taxon>
        <taxon>Acanthomorphata</taxon>
        <taxon>Ovalentaria</taxon>
        <taxon>Atherinomorphae</taxon>
        <taxon>Beloniformes</taxon>
        <taxon>Adrianichthyidae</taxon>
        <taxon>Oryziinae</taxon>
        <taxon>Oryzias</taxon>
    </lineage>
</organism>
<proteinExistence type="predicted"/>
<dbReference type="InterPro" id="IPR001680">
    <property type="entry name" value="WD40_rpt"/>
</dbReference>
<evidence type="ECO:0000256" key="2">
    <source>
        <dbReference type="SAM" id="MobiDB-lite"/>
    </source>
</evidence>
<reference evidence="3" key="1">
    <citation type="submission" date="2025-08" db="UniProtKB">
        <authorList>
            <consortium name="Ensembl"/>
        </authorList>
    </citation>
    <scope>IDENTIFICATION</scope>
</reference>
<dbReference type="PROSITE" id="PS50294">
    <property type="entry name" value="WD_REPEATS_REGION"/>
    <property type="match status" value="3"/>
</dbReference>
<evidence type="ECO:0008006" key="5">
    <source>
        <dbReference type="Google" id="ProtNLM"/>
    </source>
</evidence>
<keyword evidence="1" id="KW-0853">WD repeat</keyword>
<dbReference type="Gene3D" id="2.130.10.10">
    <property type="entry name" value="YVTN repeat-like/Quinoprotein amine dehydrogenase"/>
    <property type="match status" value="3"/>
</dbReference>
<dbReference type="Proteomes" id="UP000694383">
    <property type="component" value="Unplaced"/>
</dbReference>
<dbReference type="SUPFAM" id="SSF50978">
    <property type="entry name" value="WD40 repeat-like"/>
    <property type="match status" value="2"/>
</dbReference>
<evidence type="ECO:0000313" key="4">
    <source>
        <dbReference type="Proteomes" id="UP000694383"/>
    </source>
</evidence>
<dbReference type="SMART" id="SM00320">
    <property type="entry name" value="WD40"/>
    <property type="match status" value="9"/>
</dbReference>
<dbReference type="GeneTree" id="ENSGT00390000012017"/>
<protein>
    <recommendedName>
        <fullName evidence="5">WD repeat-containing protein 27</fullName>
    </recommendedName>
</protein>
<dbReference type="Ensembl" id="ENSOSIT00000023936.1">
    <property type="protein sequence ID" value="ENSOSIP00000022659.1"/>
    <property type="gene ID" value="ENSOSIG00000011911.1"/>
</dbReference>
<dbReference type="PANTHER" id="PTHR44525">
    <property type="entry name" value="WD REPEAT-CONTAINING PROTEIN 27"/>
    <property type="match status" value="1"/>
</dbReference>
<reference evidence="3" key="2">
    <citation type="submission" date="2025-09" db="UniProtKB">
        <authorList>
            <consortium name="Ensembl"/>
        </authorList>
    </citation>
    <scope>IDENTIFICATION</scope>
</reference>
<feature type="repeat" description="WD" evidence="1">
    <location>
        <begin position="789"/>
        <end position="827"/>
    </location>
</feature>
<dbReference type="PROSITE" id="PS50082">
    <property type="entry name" value="WD_REPEATS_2"/>
    <property type="match status" value="3"/>
</dbReference>
<dbReference type="InterPro" id="IPR015943">
    <property type="entry name" value="WD40/YVTN_repeat-like_dom_sf"/>
</dbReference>
<dbReference type="InterPro" id="IPR036322">
    <property type="entry name" value="WD40_repeat_dom_sf"/>
</dbReference>